<organism evidence="1 2">
    <name type="scientific">Tritonibacter horizontis</name>
    <dbReference type="NCBI Taxonomy" id="1768241"/>
    <lineage>
        <taxon>Bacteria</taxon>
        <taxon>Pseudomonadati</taxon>
        <taxon>Pseudomonadota</taxon>
        <taxon>Alphaproteobacteria</taxon>
        <taxon>Rhodobacterales</taxon>
        <taxon>Paracoccaceae</taxon>
        <taxon>Tritonibacter</taxon>
    </lineage>
</organism>
<evidence type="ECO:0000313" key="1">
    <source>
        <dbReference type="EMBL" id="KUP94364.1"/>
    </source>
</evidence>
<comment type="caution">
    <text evidence="1">The sequence shown here is derived from an EMBL/GenBank/DDBJ whole genome shotgun (WGS) entry which is preliminary data.</text>
</comment>
<dbReference type="Proteomes" id="UP000068382">
    <property type="component" value="Unassembled WGS sequence"/>
</dbReference>
<protein>
    <submittedName>
        <fullName evidence="1">Uncharacterized protein</fullName>
    </submittedName>
</protein>
<gene>
    <name evidence="1" type="ORF">TRIHO_06830</name>
</gene>
<proteinExistence type="predicted"/>
<evidence type="ECO:0000313" key="2">
    <source>
        <dbReference type="Proteomes" id="UP000068382"/>
    </source>
</evidence>
<sequence length="45" mass="5240">MMEFLCICDHGFVACDHILKTTKMLRFALSVVSEFPFGKHWVYST</sequence>
<dbReference type="EMBL" id="LPUY01000017">
    <property type="protein sequence ID" value="KUP94364.1"/>
    <property type="molecule type" value="Genomic_DNA"/>
</dbReference>
<keyword evidence="2" id="KW-1185">Reference proteome</keyword>
<reference evidence="1 2" key="1">
    <citation type="submission" date="2015-12" db="EMBL/GenBank/DDBJ databases">
        <title>Genome sequence of the marine Rhodobacteraceae strain O3.65, Candidatus Tritonibacter horizontis.</title>
        <authorList>
            <person name="Poehlein A."/>
            <person name="Giebel H.A."/>
            <person name="Voget S."/>
            <person name="Brinkhoff T."/>
        </authorList>
    </citation>
    <scope>NUCLEOTIDE SEQUENCE [LARGE SCALE GENOMIC DNA]</scope>
    <source>
        <strain evidence="1 2">O3.65</strain>
    </source>
</reference>
<accession>A0A132C187</accession>
<dbReference type="AlphaFoldDB" id="A0A132C187"/>
<name>A0A132C187_9RHOB</name>